<dbReference type="EMBL" id="BLXT01001896">
    <property type="protein sequence ID" value="GFN88961.1"/>
    <property type="molecule type" value="Genomic_DNA"/>
</dbReference>
<comment type="caution">
    <text evidence="1">The sequence shown here is derived from an EMBL/GenBank/DDBJ whole genome shotgun (WGS) entry which is preliminary data.</text>
</comment>
<organism evidence="1 2">
    <name type="scientific">Plakobranchus ocellatus</name>
    <dbReference type="NCBI Taxonomy" id="259542"/>
    <lineage>
        <taxon>Eukaryota</taxon>
        <taxon>Metazoa</taxon>
        <taxon>Spiralia</taxon>
        <taxon>Lophotrochozoa</taxon>
        <taxon>Mollusca</taxon>
        <taxon>Gastropoda</taxon>
        <taxon>Heterobranchia</taxon>
        <taxon>Euthyneura</taxon>
        <taxon>Panpulmonata</taxon>
        <taxon>Sacoglossa</taxon>
        <taxon>Placobranchoidea</taxon>
        <taxon>Plakobranchidae</taxon>
        <taxon>Plakobranchus</taxon>
    </lineage>
</organism>
<sequence>MYLNCYFWYLDLDLAQLLAGSLGSGRSVDCGSVATFPFRNNRQRDSHWAQLKIEDSTKTINLFVMAVLRRGTVELWRAAQFSDDERFPNFMMLSSLMIICDF</sequence>
<protein>
    <submittedName>
        <fullName evidence="1">Uncharacterized protein</fullName>
    </submittedName>
</protein>
<reference evidence="1 2" key="1">
    <citation type="journal article" date="2021" name="Elife">
        <title>Chloroplast acquisition without the gene transfer in kleptoplastic sea slugs, Plakobranchus ocellatus.</title>
        <authorList>
            <person name="Maeda T."/>
            <person name="Takahashi S."/>
            <person name="Yoshida T."/>
            <person name="Shimamura S."/>
            <person name="Takaki Y."/>
            <person name="Nagai Y."/>
            <person name="Toyoda A."/>
            <person name="Suzuki Y."/>
            <person name="Arimoto A."/>
            <person name="Ishii H."/>
            <person name="Satoh N."/>
            <person name="Nishiyama T."/>
            <person name="Hasebe M."/>
            <person name="Maruyama T."/>
            <person name="Minagawa J."/>
            <person name="Obokata J."/>
            <person name="Shigenobu S."/>
        </authorList>
    </citation>
    <scope>NUCLEOTIDE SEQUENCE [LARGE SCALE GENOMIC DNA]</scope>
</reference>
<evidence type="ECO:0000313" key="1">
    <source>
        <dbReference type="EMBL" id="GFN88961.1"/>
    </source>
</evidence>
<evidence type="ECO:0000313" key="2">
    <source>
        <dbReference type="Proteomes" id="UP000735302"/>
    </source>
</evidence>
<proteinExistence type="predicted"/>
<keyword evidence="2" id="KW-1185">Reference proteome</keyword>
<accession>A0AAV3Z340</accession>
<dbReference type="Proteomes" id="UP000735302">
    <property type="component" value="Unassembled WGS sequence"/>
</dbReference>
<dbReference type="AlphaFoldDB" id="A0AAV3Z340"/>
<name>A0AAV3Z340_9GAST</name>
<gene>
    <name evidence="1" type="ORF">PoB_001546700</name>
</gene>